<protein>
    <submittedName>
        <fullName evidence="1">Uncharacterized protein</fullName>
    </submittedName>
</protein>
<keyword evidence="2" id="KW-1185">Reference proteome</keyword>
<sequence length="68" mass="7836">MSVAYPSNYCYGSGFDGGHVQTETLCSGWRAMPRTSTMGVVMLWCYRHCTRVKKIYMGNPIRRLYFPC</sequence>
<organism evidence="1 2">
    <name type="scientific">Engystomops pustulosus</name>
    <name type="common">Tungara frog</name>
    <name type="synonym">Physalaemus pustulosus</name>
    <dbReference type="NCBI Taxonomy" id="76066"/>
    <lineage>
        <taxon>Eukaryota</taxon>
        <taxon>Metazoa</taxon>
        <taxon>Chordata</taxon>
        <taxon>Craniata</taxon>
        <taxon>Vertebrata</taxon>
        <taxon>Euteleostomi</taxon>
        <taxon>Amphibia</taxon>
        <taxon>Batrachia</taxon>
        <taxon>Anura</taxon>
        <taxon>Neobatrachia</taxon>
        <taxon>Hyloidea</taxon>
        <taxon>Leptodactylidae</taxon>
        <taxon>Leiuperinae</taxon>
        <taxon>Engystomops</taxon>
    </lineage>
</organism>
<evidence type="ECO:0000313" key="2">
    <source>
        <dbReference type="Proteomes" id="UP000824782"/>
    </source>
</evidence>
<name>A0AAV7BQ68_ENGPU</name>
<evidence type="ECO:0000313" key="1">
    <source>
        <dbReference type="EMBL" id="KAG8574804.1"/>
    </source>
</evidence>
<gene>
    <name evidence="1" type="ORF">GDO81_009342</name>
</gene>
<dbReference type="EMBL" id="WNYA01000004">
    <property type="protein sequence ID" value="KAG8574804.1"/>
    <property type="molecule type" value="Genomic_DNA"/>
</dbReference>
<proteinExistence type="predicted"/>
<dbReference type="AlphaFoldDB" id="A0AAV7BQ68"/>
<accession>A0AAV7BQ68</accession>
<dbReference type="Proteomes" id="UP000824782">
    <property type="component" value="Unassembled WGS sequence"/>
</dbReference>
<reference evidence="1" key="1">
    <citation type="thesis" date="2020" institute="ProQuest LLC" country="789 East Eisenhower Parkway, Ann Arbor, MI, USA">
        <title>Comparative Genomics and Chromosome Evolution.</title>
        <authorList>
            <person name="Mudd A.B."/>
        </authorList>
    </citation>
    <scope>NUCLEOTIDE SEQUENCE</scope>
    <source>
        <strain evidence="1">237g6f4</strain>
        <tissue evidence="1">Blood</tissue>
    </source>
</reference>
<comment type="caution">
    <text evidence="1">The sequence shown here is derived from an EMBL/GenBank/DDBJ whole genome shotgun (WGS) entry which is preliminary data.</text>
</comment>